<gene>
    <name evidence="1" type="ORF">NEZAVI_LOCUS3519</name>
</gene>
<keyword evidence="2" id="KW-1185">Reference proteome</keyword>
<organism evidence="1 2">
    <name type="scientific">Nezara viridula</name>
    <name type="common">Southern green stink bug</name>
    <name type="synonym">Cimex viridulus</name>
    <dbReference type="NCBI Taxonomy" id="85310"/>
    <lineage>
        <taxon>Eukaryota</taxon>
        <taxon>Metazoa</taxon>
        <taxon>Ecdysozoa</taxon>
        <taxon>Arthropoda</taxon>
        <taxon>Hexapoda</taxon>
        <taxon>Insecta</taxon>
        <taxon>Pterygota</taxon>
        <taxon>Neoptera</taxon>
        <taxon>Paraneoptera</taxon>
        <taxon>Hemiptera</taxon>
        <taxon>Heteroptera</taxon>
        <taxon>Panheteroptera</taxon>
        <taxon>Pentatomomorpha</taxon>
        <taxon>Pentatomoidea</taxon>
        <taxon>Pentatomidae</taxon>
        <taxon>Pentatominae</taxon>
        <taxon>Nezara</taxon>
    </lineage>
</organism>
<reference evidence="1" key="1">
    <citation type="submission" date="2022-01" db="EMBL/GenBank/DDBJ databases">
        <authorList>
            <person name="King R."/>
        </authorList>
    </citation>
    <scope>NUCLEOTIDE SEQUENCE</scope>
</reference>
<sequence length="121" mass="13586">MTRSFVEEFRANLKRNFVKIKEEEVSPQTVQKNYNKESRLNRSTVRLASLFTADQTCGGNPEPKHHKTAPLSLPTLPTTVISECIIRRLRSVCTPLPHPLSSHSLISLPQTIPTQAIPLVT</sequence>
<accession>A0A9P0ED41</accession>
<name>A0A9P0ED41_NEZVI</name>
<protein>
    <submittedName>
        <fullName evidence="1">Uncharacterized protein</fullName>
    </submittedName>
</protein>
<evidence type="ECO:0000313" key="1">
    <source>
        <dbReference type="EMBL" id="CAH1392749.1"/>
    </source>
</evidence>
<dbReference type="Proteomes" id="UP001152798">
    <property type="component" value="Chromosome 2"/>
</dbReference>
<proteinExistence type="predicted"/>
<evidence type="ECO:0000313" key="2">
    <source>
        <dbReference type="Proteomes" id="UP001152798"/>
    </source>
</evidence>
<dbReference type="AlphaFoldDB" id="A0A9P0ED41"/>
<dbReference type="EMBL" id="OV725078">
    <property type="protein sequence ID" value="CAH1392749.1"/>
    <property type="molecule type" value="Genomic_DNA"/>
</dbReference>